<feature type="transmembrane region" description="Helical" evidence="8">
    <location>
        <begin position="36"/>
        <end position="57"/>
    </location>
</feature>
<dbReference type="AlphaFoldDB" id="A0A9P5LK95"/>
<dbReference type="InterPro" id="IPR045087">
    <property type="entry name" value="Cu-oxidase_fam"/>
</dbReference>
<keyword evidence="5" id="KW-0186">Copper</keyword>
<dbReference type="Pfam" id="PF07731">
    <property type="entry name" value="Cu-oxidase_2"/>
    <property type="match status" value="1"/>
</dbReference>
<dbReference type="InterPro" id="IPR008972">
    <property type="entry name" value="Cupredoxin"/>
</dbReference>
<evidence type="ECO:0000259" key="10">
    <source>
        <dbReference type="Pfam" id="PF07731"/>
    </source>
</evidence>
<dbReference type="PANTHER" id="PTHR11709">
    <property type="entry name" value="MULTI-COPPER OXIDASE"/>
    <property type="match status" value="1"/>
</dbReference>
<name>A0A9P5LK95_9HYPO</name>
<keyword evidence="4" id="KW-0560">Oxidoreductase</keyword>
<dbReference type="InterPro" id="IPR011707">
    <property type="entry name" value="Cu-oxidase-like_N"/>
</dbReference>
<evidence type="ECO:0000313" key="13">
    <source>
        <dbReference type="Proteomes" id="UP000722485"/>
    </source>
</evidence>
<feature type="domain" description="Plastocyanin-like" evidence="9">
    <location>
        <begin position="252"/>
        <end position="414"/>
    </location>
</feature>
<evidence type="ECO:0000256" key="8">
    <source>
        <dbReference type="SAM" id="Phobius"/>
    </source>
</evidence>
<dbReference type="CDD" id="cd13857">
    <property type="entry name" value="CuRO_1_Diphenol_Ox"/>
    <property type="match status" value="1"/>
</dbReference>
<keyword evidence="8" id="KW-1133">Transmembrane helix</keyword>
<dbReference type="Pfam" id="PF00394">
    <property type="entry name" value="Cu-oxidase"/>
    <property type="match status" value="1"/>
</dbReference>
<organism evidence="12 13">
    <name type="scientific">Cylindrodendrum hubeiense</name>
    <dbReference type="NCBI Taxonomy" id="595255"/>
    <lineage>
        <taxon>Eukaryota</taxon>
        <taxon>Fungi</taxon>
        <taxon>Dikarya</taxon>
        <taxon>Ascomycota</taxon>
        <taxon>Pezizomycotina</taxon>
        <taxon>Sordariomycetes</taxon>
        <taxon>Hypocreomycetidae</taxon>
        <taxon>Hypocreales</taxon>
        <taxon>Nectriaceae</taxon>
        <taxon>Cylindrodendrum</taxon>
    </lineage>
</organism>
<keyword evidence="13" id="KW-1185">Reference proteome</keyword>
<evidence type="ECO:0000256" key="1">
    <source>
        <dbReference type="ARBA" id="ARBA00010609"/>
    </source>
</evidence>
<evidence type="ECO:0000256" key="7">
    <source>
        <dbReference type="SAM" id="MobiDB-lite"/>
    </source>
</evidence>
<gene>
    <name evidence="12" type="ORF">G7Z17_g1280</name>
</gene>
<comment type="caution">
    <text evidence="12">The sequence shown here is derived from an EMBL/GenBank/DDBJ whole genome shotgun (WGS) entry which is preliminary data.</text>
</comment>
<keyword evidence="6" id="KW-0325">Glycoprotein</keyword>
<evidence type="ECO:0000259" key="11">
    <source>
        <dbReference type="Pfam" id="PF07732"/>
    </source>
</evidence>
<feature type="region of interest" description="Disordered" evidence="7">
    <location>
        <begin position="1"/>
        <end position="25"/>
    </location>
</feature>
<dbReference type="Gene3D" id="2.60.40.420">
    <property type="entry name" value="Cupredoxins - blue copper proteins"/>
    <property type="match status" value="3"/>
</dbReference>
<evidence type="ECO:0000313" key="12">
    <source>
        <dbReference type="EMBL" id="KAF7556649.1"/>
    </source>
</evidence>
<sequence length="661" mass="73328">MERREARAEATPMFSVGKWSDTDAEDEHRHSGSRSVFLAILTFGCVCTVALAGFNFVQFSHQQQFPFVHDGHGAVTIGGSTTASPPASTGDSSHDYWAGDEASLELDLKTDFIISSKPTTRSYTFNVTRELFSPDGLQKSMILVNGRSPGPLIEANTGDTIKVIVNNMMPDEKTTIHWHGIDQRNSVWMDGVHGVTQCGIPPGESFTYEFTVSDQRGTFWYHAHVSVQYTDGLYGPLIVHDSDDKVPPVDDDKIIMIGDLYHRYGEELVTDYLGSSPAWSPGGAGMEPPPDNIIINGQHIFNCSTLLSQHDGVMARAQVSSQPSTNCTGGSLYSTRVKSGSSLRLRIISHSTFMPYWFNIDNHVLQIVEIDGVEVEPIKTTRVFMNPGQRYSVLVDANQTAGNYLIRATAARSCFHLMNHDPNSGMASINFEATGLMSYDDNDPAAEAIGKPWDIDVDSTPGVGKEPWDSRCHDLPFDLPKPVRKLDAYDVGERNHHYFKFRLTMDGDVVRTFVNGTKYTPLSDDATLWTVPQRNLSSQDSNSENIEKWDSGPSQRVLVSRDASKGAQIVINSEHMMIHPWHLHGKLLVCIVGWGDGSYGDGETTWNLENPMRRDTVTMPGSSHIIIRILADNPGIWALHCHILWHAEGGMFIMTEILPRD</sequence>
<dbReference type="InterPro" id="IPR011706">
    <property type="entry name" value="Cu-oxidase_C"/>
</dbReference>
<evidence type="ECO:0008006" key="14">
    <source>
        <dbReference type="Google" id="ProtNLM"/>
    </source>
</evidence>
<proteinExistence type="inferred from homology"/>
<dbReference type="GO" id="GO:0016491">
    <property type="term" value="F:oxidoreductase activity"/>
    <property type="evidence" value="ECO:0007669"/>
    <property type="project" value="UniProtKB-KW"/>
</dbReference>
<dbReference type="InterPro" id="IPR002355">
    <property type="entry name" value="Cu_oxidase_Cu_BS"/>
</dbReference>
<comment type="similarity">
    <text evidence="1">Belongs to the multicopper oxidase family.</text>
</comment>
<feature type="domain" description="Plastocyanin-like" evidence="11">
    <location>
        <begin position="127"/>
        <end position="242"/>
    </location>
</feature>
<keyword evidence="8" id="KW-0812">Transmembrane</keyword>
<dbReference type="GO" id="GO:0005507">
    <property type="term" value="F:copper ion binding"/>
    <property type="evidence" value="ECO:0007669"/>
    <property type="project" value="InterPro"/>
</dbReference>
<accession>A0A9P5LK95</accession>
<protein>
    <recommendedName>
        <fullName evidence="14">Multicopper oxidase</fullName>
    </recommendedName>
</protein>
<dbReference type="Proteomes" id="UP000722485">
    <property type="component" value="Unassembled WGS sequence"/>
</dbReference>
<keyword evidence="3" id="KW-0732">Signal</keyword>
<evidence type="ECO:0000256" key="3">
    <source>
        <dbReference type="ARBA" id="ARBA00022729"/>
    </source>
</evidence>
<keyword evidence="2" id="KW-0479">Metal-binding</keyword>
<dbReference type="PANTHER" id="PTHR11709:SF414">
    <property type="entry name" value="ADR239WP"/>
    <property type="match status" value="1"/>
</dbReference>
<dbReference type="Pfam" id="PF07732">
    <property type="entry name" value="Cu-oxidase_3"/>
    <property type="match status" value="1"/>
</dbReference>
<evidence type="ECO:0000256" key="6">
    <source>
        <dbReference type="ARBA" id="ARBA00023180"/>
    </source>
</evidence>
<feature type="domain" description="Plastocyanin-like" evidence="10">
    <location>
        <begin position="545"/>
        <end position="654"/>
    </location>
</feature>
<evidence type="ECO:0000259" key="9">
    <source>
        <dbReference type="Pfam" id="PF00394"/>
    </source>
</evidence>
<dbReference type="SUPFAM" id="SSF49503">
    <property type="entry name" value="Cupredoxins"/>
    <property type="match status" value="3"/>
</dbReference>
<dbReference type="OrthoDB" id="10255118at2759"/>
<evidence type="ECO:0000256" key="2">
    <source>
        <dbReference type="ARBA" id="ARBA00022723"/>
    </source>
</evidence>
<dbReference type="PROSITE" id="PS00080">
    <property type="entry name" value="MULTICOPPER_OXIDASE2"/>
    <property type="match status" value="1"/>
</dbReference>
<dbReference type="InterPro" id="IPR001117">
    <property type="entry name" value="Cu-oxidase_2nd"/>
</dbReference>
<keyword evidence="8" id="KW-0472">Membrane</keyword>
<dbReference type="CDD" id="cd04205">
    <property type="entry name" value="CuRO_2_LCC_like"/>
    <property type="match status" value="1"/>
</dbReference>
<evidence type="ECO:0000256" key="4">
    <source>
        <dbReference type="ARBA" id="ARBA00023002"/>
    </source>
</evidence>
<reference evidence="12" key="1">
    <citation type="submission" date="2020-03" db="EMBL/GenBank/DDBJ databases">
        <title>Draft Genome Sequence of Cylindrodendrum hubeiense.</title>
        <authorList>
            <person name="Buettner E."/>
            <person name="Kellner H."/>
        </authorList>
    </citation>
    <scope>NUCLEOTIDE SEQUENCE</scope>
    <source>
        <strain evidence="12">IHI 201604</strain>
    </source>
</reference>
<dbReference type="EMBL" id="JAANBB010000010">
    <property type="protein sequence ID" value="KAF7556649.1"/>
    <property type="molecule type" value="Genomic_DNA"/>
</dbReference>
<evidence type="ECO:0000256" key="5">
    <source>
        <dbReference type="ARBA" id="ARBA00023008"/>
    </source>
</evidence>